<dbReference type="AlphaFoldDB" id="A0A2A9MPX5"/>
<dbReference type="GO" id="GO:0008270">
    <property type="term" value="F:zinc ion binding"/>
    <property type="evidence" value="ECO:0007669"/>
    <property type="project" value="UniProtKB-KW"/>
</dbReference>
<dbReference type="GeneID" id="40305860"/>
<evidence type="ECO:0000256" key="7">
    <source>
        <dbReference type="ARBA" id="ARBA00022833"/>
    </source>
</evidence>
<dbReference type="RefSeq" id="XP_029222465.1">
    <property type="nucleotide sequence ID" value="XM_029359552.1"/>
</dbReference>
<reference evidence="11 12" key="1">
    <citation type="submission" date="2017-09" db="EMBL/GenBank/DDBJ databases">
        <title>Genome sequencing of Besnoitia besnoiti strain Bb-Ger1.</title>
        <authorList>
            <person name="Schares G."/>
            <person name="Venepally P."/>
            <person name="Lorenzi H.A."/>
        </authorList>
    </citation>
    <scope>NUCLEOTIDE SEQUENCE [LARGE SCALE GENOMIC DNA]</scope>
    <source>
        <strain evidence="11 12">Bb-Ger1</strain>
    </source>
</reference>
<organism evidence="11 12">
    <name type="scientific">Besnoitia besnoiti</name>
    <name type="common">Apicomplexan protozoan</name>
    <dbReference type="NCBI Taxonomy" id="94643"/>
    <lineage>
        <taxon>Eukaryota</taxon>
        <taxon>Sar</taxon>
        <taxon>Alveolata</taxon>
        <taxon>Apicomplexa</taxon>
        <taxon>Conoidasida</taxon>
        <taxon>Coccidia</taxon>
        <taxon>Eucoccidiorida</taxon>
        <taxon>Eimeriorina</taxon>
        <taxon>Sarcocystidae</taxon>
        <taxon>Besnoitia</taxon>
    </lineage>
</organism>
<dbReference type="STRING" id="94643.A0A2A9MPX5"/>
<keyword evidence="5 8" id="KW-0863">Zinc-finger</keyword>
<dbReference type="InterPro" id="IPR045191">
    <property type="entry name" value="MBR1/2-like"/>
</dbReference>
<evidence type="ECO:0000256" key="1">
    <source>
        <dbReference type="ARBA" id="ARBA00000900"/>
    </source>
</evidence>
<accession>A0A2A9MPX5</accession>
<keyword evidence="6" id="KW-0833">Ubl conjugation pathway</keyword>
<dbReference type="OrthoDB" id="9984778at2759"/>
<dbReference type="InterPro" id="IPR001841">
    <property type="entry name" value="Znf_RING"/>
</dbReference>
<dbReference type="GO" id="GO:0061630">
    <property type="term" value="F:ubiquitin protein ligase activity"/>
    <property type="evidence" value="ECO:0007669"/>
    <property type="project" value="UniProtKB-EC"/>
</dbReference>
<dbReference type="SMART" id="SM00184">
    <property type="entry name" value="RING"/>
    <property type="match status" value="1"/>
</dbReference>
<dbReference type="Pfam" id="PF13639">
    <property type="entry name" value="zf-RING_2"/>
    <property type="match status" value="1"/>
</dbReference>
<keyword evidence="3" id="KW-0808">Transferase</keyword>
<keyword evidence="12" id="KW-1185">Reference proteome</keyword>
<keyword evidence="4" id="KW-0479">Metal-binding</keyword>
<evidence type="ECO:0000256" key="6">
    <source>
        <dbReference type="ARBA" id="ARBA00022786"/>
    </source>
</evidence>
<dbReference type="VEuPathDB" id="ToxoDB:BESB_007980"/>
<dbReference type="Gene3D" id="3.30.40.10">
    <property type="entry name" value="Zinc/RING finger domain, C3HC4 (zinc finger)"/>
    <property type="match status" value="1"/>
</dbReference>
<evidence type="ECO:0000256" key="3">
    <source>
        <dbReference type="ARBA" id="ARBA00022679"/>
    </source>
</evidence>
<evidence type="ECO:0000313" key="11">
    <source>
        <dbReference type="EMBL" id="PFH38456.1"/>
    </source>
</evidence>
<dbReference type="InterPro" id="IPR013083">
    <property type="entry name" value="Znf_RING/FYVE/PHD"/>
</dbReference>
<feature type="region of interest" description="Disordered" evidence="9">
    <location>
        <begin position="398"/>
        <end position="437"/>
    </location>
</feature>
<evidence type="ECO:0000313" key="12">
    <source>
        <dbReference type="Proteomes" id="UP000224006"/>
    </source>
</evidence>
<dbReference type="KEGG" id="bbes:BESB_007980"/>
<dbReference type="EC" id="2.3.2.27" evidence="2"/>
<evidence type="ECO:0000256" key="9">
    <source>
        <dbReference type="SAM" id="MobiDB-lite"/>
    </source>
</evidence>
<dbReference type="PANTHER" id="PTHR22937">
    <property type="entry name" value="E3 UBIQUITIN-PROTEIN LIGASE RNF165"/>
    <property type="match status" value="1"/>
</dbReference>
<feature type="region of interest" description="Disordered" evidence="9">
    <location>
        <begin position="293"/>
        <end position="330"/>
    </location>
</feature>
<proteinExistence type="predicted"/>
<dbReference type="Proteomes" id="UP000224006">
    <property type="component" value="Chromosome I"/>
</dbReference>
<sequence length="437" mass="46230">MNGNSGHRQFGSGTGSSQHEETQEAALSSSTSQAVGGEVSRGASTLSPSSPLTLSLLLDEAASAADVEDDVVFQMWLDQEAVLERALPLHDILAREEAVERALVASMAAMGRTDLDSFLAMIQQPLLLLHQSSYWRGAGIAQGSQGSRGWARLWGFDAAVRVAGGTGGAGAGERSRPLSEAEISRNTRRWTFRNRETKATKQKDSAVAKCAKGACSCGQEEGAPPARRASVGYSGSNLPRSSTCSTLCKEAKKRSTYQSSIVAQPPLPPGAAGVREQFSGGCGSTSMRHITAGSPALSAGGGRRAGEGSCVNSTGNGADRGKDEEQTDSEDSSRCCSICLAEYQTGDDMMTLRCMHMFHHHCVHDWLTHSGRRVCPLCLVTIIESEGKGEEEFKIREPSAGDIAERGAARAACGDTTENGGTGEEYREEQAEVGYET</sequence>
<feature type="compositionally biased region" description="Basic and acidic residues" evidence="9">
    <location>
        <begin position="398"/>
        <end position="408"/>
    </location>
</feature>
<evidence type="ECO:0000256" key="5">
    <source>
        <dbReference type="ARBA" id="ARBA00022771"/>
    </source>
</evidence>
<evidence type="ECO:0000256" key="2">
    <source>
        <dbReference type="ARBA" id="ARBA00012483"/>
    </source>
</evidence>
<dbReference type="PANTHER" id="PTHR22937:SF65">
    <property type="entry name" value="E3 UBIQUITIN-PROTEIN LIGASE ARK2C"/>
    <property type="match status" value="1"/>
</dbReference>
<evidence type="ECO:0000256" key="8">
    <source>
        <dbReference type="PROSITE-ProRule" id="PRU00175"/>
    </source>
</evidence>
<dbReference type="SUPFAM" id="SSF57850">
    <property type="entry name" value="RING/U-box"/>
    <property type="match status" value="1"/>
</dbReference>
<dbReference type="PROSITE" id="PS50089">
    <property type="entry name" value="ZF_RING_2"/>
    <property type="match status" value="1"/>
</dbReference>
<name>A0A2A9MPX5_BESBE</name>
<feature type="domain" description="RING-type" evidence="10">
    <location>
        <begin position="336"/>
        <end position="378"/>
    </location>
</feature>
<feature type="compositionally biased region" description="Polar residues" evidence="9">
    <location>
        <begin position="25"/>
        <end position="34"/>
    </location>
</feature>
<keyword evidence="7" id="KW-0862">Zinc</keyword>
<gene>
    <name evidence="11" type="ORF">BESB_007980</name>
</gene>
<comment type="caution">
    <text evidence="11">The sequence shown here is derived from an EMBL/GenBank/DDBJ whole genome shotgun (WGS) entry which is preliminary data.</text>
</comment>
<feature type="region of interest" description="Disordered" evidence="9">
    <location>
        <begin position="1"/>
        <end position="48"/>
    </location>
</feature>
<comment type="catalytic activity">
    <reaction evidence="1">
        <text>S-ubiquitinyl-[E2 ubiquitin-conjugating enzyme]-L-cysteine + [acceptor protein]-L-lysine = [E2 ubiquitin-conjugating enzyme]-L-cysteine + N(6)-ubiquitinyl-[acceptor protein]-L-lysine.</text>
        <dbReference type="EC" id="2.3.2.27"/>
    </reaction>
</comment>
<protein>
    <recommendedName>
        <fullName evidence="2">RING-type E3 ubiquitin transferase</fullName>
        <ecNumber evidence="2">2.3.2.27</ecNumber>
    </recommendedName>
</protein>
<dbReference type="EMBL" id="NWUJ01000001">
    <property type="protein sequence ID" value="PFH38456.1"/>
    <property type="molecule type" value="Genomic_DNA"/>
</dbReference>
<evidence type="ECO:0000256" key="4">
    <source>
        <dbReference type="ARBA" id="ARBA00022723"/>
    </source>
</evidence>
<evidence type="ECO:0000259" key="10">
    <source>
        <dbReference type="PROSITE" id="PS50089"/>
    </source>
</evidence>